<keyword evidence="1" id="KW-0175">Coiled coil</keyword>
<dbReference type="CDD" id="cd01948">
    <property type="entry name" value="EAL"/>
    <property type="match status" value="1"/>
</dbReference>
<evidence type="ECO:0000259" key="4">
    <source>
        <dbReference type="PROSITE" id="PS50883"/>
    </source>
</evidence>
<dbReference type="PANTHER" id="PTHR44757:SF2">
    <property type="entry name" value="BIOFILM ARCHITECTURE MAINTENANCE PROTEIN MBAA"/>
    <property type="match status" value="1"/>
</dbReference>
<organism evidence="6 7">
    <name type="scientific">Shewanella nanhaiensis</name>
    <dbReference type="NCBI Taxonomy" id="2864872"/>
    <lineage>
        <taxon>Bacteria</taxon>
        <taxon>Pseudomonadati</taxon>
        <taxon>Pseudomonadota</taxon>
        <taxon>Gammaproteobacteria</taxon>
        <taxon>Alteromonadales</taxon>
        <taxon>Shewanellaceae</taxon>
        <taxon>Shewanella</taxon>
    </lineage>
</organism>
<dbReference type="SMART" id="SM00086">
    <property type="entry name" value="PAC"/>
    <property type="match status" value="1"/>
</dbReference>
<dbReference type="Proteomes" id="UP001195963">
    <property type="component" value="Unassembled WGS sequence"/>
</dbReference>
<dbReference type="PROSITE" id="PS50113">
    <property type="entry name" value="PAC"/>
    <property type="match status" value="1"/>
</dbReference>
<dbReference type="InterPro" id="IPR043128">
    <property type="entry name" value="Rev_trsase/Diguanyl_cyclase"/>
</dbReference>
<keyword evidence="7" id="KW-1185">Reference proteome</keyword>
<dbReference type="SMART" id="SM00052">
    <property type="entry name" value="EAL"/>
    <property type="match status" value="1"/>
</dbReference>
<dbReference type="InterPro" id="IPR029787">
    <property type="entry name" value="Nucleotide_cyclase"/>
</dbReference>
<dbReference type="InterPro" id="IPR035965">
    <property type="entry name" value="PAS-like_dom_sf"/>
</dbReference>
<dbReference type="Gene3D" id="3.20.20.450">
    <property type="entry name" value="EAL domain"/>
    <property type="match status" value="1"/>
</dbReference>
<dbReference type="Gene3D" id="3.30.70.270">
    <property type="match status" value="1"/>
</dbReference>
<evidence type="ECO:0000313" key="7">
    <source>
        <dbReference type="Proteomes" id="UP001195963"/>
    </source>
</evidence>
<dbReference type="InterPro" id="IPR000014">
    <property type="entry name" value="PAS"/>
</dbReference>
<dbReference type="InterPro" id="IPR000700">
    <property type="entry name" value="PAS-assoc_C"/>
</dbReference>
<feature type="domain" description="PAC" evidence="3">
    <location>
        <begin position="152"/>
        <end position="204"/>
    </location>
</feature>
<name>A0ABS7E8B9_9GAMM</name>
<dbReference type="InterPro" id="IPR001633">
    <property type="entry name" value="EAL_dom"/>
</dbReference>
<dbReference type="NCBIfam" id="TIGR00229">
    <property type="entry name" value="sensory_box"/>
    <property type="match status" value="1"/>
</dbReference>
<dbReference type="NCBIfam" id="TIGR00254">
    <property type="entry name" value="GGDEF"/>
    <property type="match status" value="1"/>
</dbReference>
<dbReference type="SUPFAM" id="SSF55073">
    <property type="entry name" value="Nucleotide cyclase"/>
    <property type="match status" value="1"/>
</dbReference>
<dbReference type="Pfam" id="PF08447">
    <property type="entry name" value="PAS_3"/>
    <property type="match status" value="1"/>
</dbReference>
<feature type="domain" description="PAS" evidence="2">
    <location>
        <begin position="78"/>
        <end position="149"/>
    </location>
</feature>
<proteinExistence type="predicted"/>
<protein>
    <submittedName>
        <fullName evidence="6">EAL domain-containing protein</fullName>
    </submittedName>
</protein>
<dbReference type="InterPro" id="IPR001610">
    <property type="entry name" value="PAC"/>
</dbReference>
<dbReference type="PANTHER" id="PTHR44757">
    <property type="entry name" value="DIGUANYLATE CYCLASE DGCP"/>
    <property type="match status" value="1"/>
</dbReference>
<evidence type="ECO:0000259" key="3">
    <source>
        <dbReference type="PROSITE" id="PS50113"/>
    </source>
</evidence>
<sequence>MSALEDREQVFLRRIDREKRARKQAEQILSEKSKELWNTNQKLQQINEQLDQMVKTRTSELEIAKTNAELESLAHKNAKERFQLAMRATSAGVWERNIVEDVWYFSERLIALFGYSRDELLFGFKNLSFIHNEDKKPLLHVLKNHFRKGKAFDFECRVLTSEGRYKWFWVVGQAVWNDKGEVIRIAGSFSDIDERVENSKLVEKMAHYDHLTMVPNRVLYNQELDIALSLAESERSNLAVILIDLNDFKQVNDTLGHSAGDHLLQHIANQFKLNVRENDIVARLGGDEFSIVLTNIEHRQAVVTKCEQLIEIISKPFYYQESLIIPKISMGIALYPEYGVTRDELMINADLAMYKAKGEKHMGSVFQFCEQEHINKNMERTELSSELCEAITQNEFFMLFQPIIDLSNGEITFAEALIRWKHANRGVLLPEKFISIAEDSGLITRLGKLSIELVAKQIDRMVAAKRLQKLTLNISPSHFLSQSFIENLKEILSVYPNMSSFITIEITEVVFLLNMEVAKRTVIELHEMGITISLDDFGTGYSSFKYLQQLPIDVIKLDCSFIADLDIDPSHRNIASTIIDLAHSLEIKVIAEGVETNSQLVFLQDHHCDFAQGRYFFKPLSVIDFLHMQRCISLPAK</sequence>
<dbReference type="InterPro" id="IPR052155">
    <property type="entry name" value="Biofilm_reg_signaling"/>
</dbReference>
<evidence type="ECO:0000313" key="6">
    <source>
        <dbReference type="EMBL" id="MBW8185910.1"/>
    </source>
</evidence>
<dbReference type="PROSITE" id="PS50883">
    <property type="entry name" value="EAL"/>
    <property type="match status" value="1"/>
</dbReference>
<dbReference type="InterPro" id="IPR013655">
    <property type="entry name" value="PAS_fold_3"/>
</dbReference>
<dbReference type="CDD" id="cd01949">
    <property type="entry name" value="GGDEF"/>
    <property type="match status" value="1"/>
</dbReference>
<dbReference type="InterPro" id="IPR035919">
    <property type="entry name" value="EAL_sf"/>
</dbReference>
<dbReference type="CDD" id="cd00130">
    <property type="entry name" value="PAS"/>
    <property type="match status" value="1"/>
</dbReference>
<dbReference type="PROSITE" id="PS50887">
    <property type="entry name" value="GGDEF"/>
    <property type="match status" value="1"/>
</dbReference>
<dbReference type="Pfam" id="PF00990">
    <property type="entry name" value="GGDEF"/>
    <property type="match status" value="1"/>
</dbReference>
<dbReference type="EMBL" id="JAHZST010000018">
    <property type="protein sequence ID" value="MBW8185910.1"/>
    <property type="molecule type" value="Genomic_DNA"/>
</dbReference>
<dbReference type="SMART" id="SM00091">
    <property type="entry name" value="PAS"/>
    <property type="match status" value="1"/>
</dbReference>
<accession>A0ABS7E8B9</accession>
<dbReference type="Pfam" id="PF00563">
    <property type="entry name" value="EAL"/>
    <property type="match status" value="1"/>
</dbReference>
<dbReference type="InterPro" id="IPR000160">
    <property type="entry name" value="GGDEF_dom"/>
</dbReference>
<dbReference type="SMART" id="SM00267">
    <property type="entry name" value="GGDEF"/>
    <property type="match status" value="1"/>
</dbReference>
<feature type="domain" description="EAL" evidence="4">
    <location>
        <begin position="380"/>
        <end position="633"/>
    </location>
</feature>
<evidence type="ECO:0000259" key="5">
    <source>
        <dbReference type="PROSITE" id="PS50887"/>
    </source>
</evidence>
<feature type="domain" description="GGDEF" evidence="5">
    <location>
        <begin position="236"/>
        <end position="371"/>
    </location>
</feature>
<dbReference type="SUPFAM" id="SSF141868">
    <property type="entry name" value="EAL domain-like"/>
    <property type="match status" value="1"/>
</dbReference>
<dbReference type="SUPFAM" id="SSF55785">
    <property type="entry name" value="PYP-like sensor domain (PAS domain)"/>
    <property type="match status" value="1"/>
</dbReference>
<dbReference type="RefSeq" id="WP_220111267.1">
    <property type="nucleotide sequence ID" value="NZ_JAHZST010000018.1"/>
</dbReference>
<evidence type="ECO:0000259" key="2">
    <source>
        <dbReference type="PROSITE" id="PS50112"/>
    </source>
</evidence>
<gene>
    <name evidence="6" type="ORF">K0625_19905</name>
</gene>
<evidence type="ECO:0000256" key="1">
    <source>
        <dbReference type="SAM" id="Coils"/>
    </source>
</evidence>
<comment type="caution">
    <text evidence="6">The sequence shown here is derived from an EMBL/GenBank/DDBJ whole genome shotgun (WGS) entry which is preliminary data.</text>
</comment>
<dbReference type="PROSITE" id="PS50112">
    <property type="entry name" value="PAS"/>
    <property type="match status" value="1"/>
</dbReference>
<feature type="coiled-coil region" evidence="1">
    <location>
        <begin position="15"/>
        <end position="56"/>
    </location>
</feature>
<reference evidence="6 7" key="1">
    <citation type="submission" date="2021-07" db="EMBL/GenBank/DDBJ databases">
        <title>Shewanella sp. nov, isolated from SCS.</title>
        <authorList>
            <person name="Cao W.R."/>
        </authorList>
    </citation>
    <scope>NUCLEOTIDE SEQUENCE [LARGE SCALE GENOMIC DNA]</scope>
    <source>
        <strain evidence="6 7">NR704-98</strain>
    </source>
</reference>
<dbReference type="Gene3D" id="3.30.450.20">
    <property type="entry name" value="PAS domain"/>
    <property type="match status" value="1"/>
</dbReference>